<dbReference type="InterPro" id="IPR036388">
    <property type="entry name" value="WH-like_DNA-bd_sf"/>
</dbReference>
<feature type="region of interest" description="Disordered" evidence="4">
    <location>
        <begin position="279"/>
        <end position="301"/>
    </location>
</feature>
<dbReference type="InterPro" id="IPR036770">
    <property type="entry name" value="Ankyrin_rpt-contain_sf"/>
</dbReference>
<organism evidence="6 7">
    <name type="scientific">Reticulomyxa filosa</name>
    <dbReference type="NCBI Taxonomy" id="46433"/>
    <lineage>
        <taxon>Eukaryota</taxon>
        <taxon>Sar</taxon>
        <taxon>Rhizaria</taxon>
        <taxon>Retaria</taxon>
        <taxon>Foraminifera</taxon>
        <taxon>Monothalamids</taxon>
        <taxon>Reticulomyxidae</taxon>
        <taxon>Reticulomyxa</taxon>
    </lineage>
</organism>
<gene>
    <name evidence="6" type="ORF">RFI_22333</name>
</gene>
<evidence type="ECO:0000313" key="7">
    <source>
        <dbReference type="Proteomes" id="UP000023152"/>
    </source>
</evidence>
<keyword evidence="2 3" id="KW-0040">ANK repeat</keyword>
<feature type="compositionally biased region" description="Low complexity" evidence="4">
    <location>
        <begin position="716"/>
        <end position="731"/>
    </location>
</feature>
<accession>X6MMZ4</accession>
<dbReference type="SUPFAM" id="SSF46785">
    <property type="entry name" value="Winged helix' DNA-binding domain"/>
    <property type="match status" value="1"/>
</dbReference>
<dbReference type="GO" id="GO:0035556">
    <property type="term" value="P:intracellular signal transduction"/>
    <property type="evidence" value="ECO:0007669"/>
    <property type="project" value="InterPro"/>
</dbReference>
<dbReference type="OrthoDB" id="10057496at2759"/>
<dbReference type="EMBL" id="ASPP01019533">
    <property type="protein sequence ID" value="ETO15031.1"/>
    <property type="molecule type" value="Genomic_DNA"/>
</dbReference>
<keyword evidence="7" id="KW-1185">Reference proteome</keyword>
<evidence type="ECO:0000259" key="5">
    <source>
        <dbReference type="PROSITE" id="PS50186"/>
    </source>
</evidence>
<evidence type="ECO:0000256" key="4">
    <source>
        <dbReference type="SAM" id="MobiDB-lite"/>
    </source>
</evidence>
<dbReference type="SMART" id="SM00049">
    <property type="entry name" value="DEP"/>
    <property type="match status" value="1"/>
</dbReference>
<feature type="domain" description="DEP" evidence="5">
    <location>
        <begin position="1"/>
        <end position="90"/>
    </location>
</feature>
<dbReference type="PROSITE" id="PS50297">
    <property type="entry name" value="ANK_REP_REGION"/>
    <property type="match status" value="1"/>
</dbReference>
<feature type="region of interest" description="Disordered" evidence="4">
    <location>
        <begin position="175"/>
        <end position="236"/>
    </location>
</feature>
<dbReference type="InterPro" id="IPR000591">
    <property type="entry name" value="DEP_dom"/>
</dbReference>
<dbReference type="PANTHER" id="PTHR24198">
    <property type="entry name" value="ANKYRIN REPEAT AND PROTEIN KINASE DOMAIN-CONTAINING PROTEIN"/>
    <property type="match status" value="1"/>
</dbReference>
<feature type="compositionally biased region" description="Low complexity" evidence="4">
    <location>
        <begin position="212"/>
        <end position="224"/>
    </location>
</feature>
<feature type="repeat" description="ANK" evidence="3">
    <location>
        <begin position="610"/>
        <end position="642"/>
    </location>
</feature>
<dbReference type="CDD" id="cd04371">
    <property type="entry name" value="DEP"/>
    <property type="match status" value="1"/>
</dbReference>
<evidence type="ECO:0000256" key="2">
    <source>
        <dbReference type="ARBA" id="ARBA00023043"/>
    </source>
</evidence>
<keyword evidence="1" id="KW-0677">Repeat</keyword>
<dbReference type="InterPro" id="IPR002110">
    <property type="entry name" value="Ankyrin_rpt"/>
</dbReference>
<comment type="caution">
    <text evidence="6">The sequence shown here is derived from an EMBL/GenBank/DDBJ whole genome shotgun (WGS) entry which is preliminary data.</text>
</comment>
<dbReference type="Gene3D" id="1.25.40.20">
    <property type="entry name" value="Ankyrin repeat-containing domain"/>
    <property type="match status" value="2"/>
</dbReference>
<dbReference type="PANTHER" id="PTHR24198:SF165">
    <property type="entry name" value="ANKYRIN REPEAT-CONTAINING PROTEIN-RELATED"/>
    <property type="match status" value="1"/>
</dbReference>
<dbReference type="SMART" id="SM00248">
    <property type="entry name" value="ANK"/>
    <property type="match status" value="4"/>
</dbReference>
<dbReference type="InterPro" id="IPR036390">
    <property type="entry name" value="WH_DNA-bd_sf"/>
</dbReference>
<evidence type="ECO:0000256" key="3">
    <source>
        <dbReference type="PROSITE-ProRule" id="PRU00023"/>
    </source>
</evidence>
<protein>
    <submittedName>
        <fullName evidence="6">Ankyrin repeat protein</fullName>
    </submittedName>
</protein>
<dbReference type="PROSITE" id="PS50186">
    <property type="entry name" value="DEP"/>
    <property type="match status" value="1"/>
</dbReference>
<feature type="compositionally biased region" description="Basic and acidic residues" evidence="4">
    <location>
        <begin position="178"/>
        <end position="198"/>
    </location>
</feature>
<feature type="region of interest" description="Disordered" evidence="4">
    <location>
        <begin position="712"/>
        <end position="738"/>
    </location>
</feature>
<reference evidence="6 7" key="1">
    <citation type="journal article" date="2013" name="Curr. Biol.">
        <title>The Genome of the Foraminiferan Reticulomyxa filosa.</title>
        <authorList>
            <person name="Glockner G."/>
            <person name="Hulsmann N."/>
            <person name="Schleicher M."/>
            <person name="Noegel A.A."/>
            <person name="Eichinger L."/>
            <person name="Gallinger C."/>
            <person name="Pawlowski J."/>
            <person name="Sierra R."/>
            <person name="Euteneuer U."/>
            <person name="Pillet L."/>
            <person name="Moustafa A."/>
            <person name="Platzer M."/>
            <person name="Groth M."/>
            <person name="Szafranski K."/>
            <person name="Schliwa M."/>
        </authorList>
    </citation>
    <scope>NUCLEOTIDE SEQUENCE [LARGE SCALE GENOMIC DNA]</scope>
</reference>
<sequence>MKQQIDIRDRQYRMKRYKQCFVAKEAVGWLVQNRAISGCQSEQDAVALCNLFVHFRIIDKARKKHKNSISGPNDLSPFVSGSKYFYVFTESRTNKSFVLHPKCSIETKVIQKKKNVKCKTKKNKKRCYIGDSFEVNLNKQIHPALLERPGFLMANASTATAGDATETARFTMMTEPNLRSEEQVPEQKPEQEQEEKKNWLLRRNSNKKQELSVSNSKTSSSAVSDESRQSSPGFKRQMVIHRNCHLLFHLKISMKSRTMTPDLTPTPMPIPVSIPIPTLTLTLNPNPNPDPNPNPNSDENTPYPMELFHVRDLDFLLVYHAPFQNQWQQLIKELLQEYSLICSQLDQHYETTELRAAIGKADPRQSYLECLLRLESTIVTGREIKDHPWIRLEANRRNTKKFGQDLVLMTSYMKPNDIHSMHELMRQVPDLNTQNKDGQTALHIALTRSIKEPAFSFVARYLALQHVVSRQMIQDSQILIHALTANNPVVVEMLLALEPKLNVKDKYGRTGNVHVLDIALSKNYYGLANEMMHINPPPWLKPLLIEKWFGGVSRGDVVMLRSCINEGMHVDFFHQDSQETALILATKQGHINAVQYLLYLNCNINAYDMYGRASIHYAAMNLNTSIFRLLAQNGAVLTSRDNDFRTPVDYVLERIGLKVVQANLSNYQPQTPTQVQEKEREREKNSFAISQNLRSNTSKLAFFIRKGGSTRTFDTNGNNNNNNTNNNNNANEVKSDSYNTGAAFSGLRKERTNTVGSNNSRRTRFDLFHLTFFFFFKKQMYT</sequence>
<dbReference type="Pfam" id="PF12796">
    <property type="entry name" value="Ank_2"/>
    <property type="match status" value="1"/>
</dbReference>
<dbReference type="Pfam" id="PF00610">
    <property type="entry name" value="DEP"/>
    <property type="match status" value="1"/>
</dbReference>
<name>X6MMZ4_RETFI</name>
<evidence type="ECO:0000313" key="6">
    <source>
        <dbReference type="EMBL" id="ETO15031.1"/>
    </source>
</evidence>
<dbReference type="Gene3D" id="1.10.10.10">
    <property type="entry name" value="Winged helix-like DNA-binding domain superfamily/Winged helix DNA-binding domain"/>
    <property type="match status" value="1"/>
</dbReference>
<dbReference type="Proteomes" id="UP000023152">
    <property type="component" value="Unassembled WGS sequence"/>
</dbReference>
<dbReference type="PROSITE" id="PS50088">
    <property type="entry name" value="ANK_REPEAT"/>
    <property type="match status" value="2"/>
</dbReference>
<proteinExistence type="predicted"/>
<dbReference type="AlphaFoldDB" id="X6MMZ4"/>
<feature type="repeat" description="ANK" evidence="3">
    <location>
        <begin position="577"/>
        <end position="609"/>
    </location>
</feature>
<evidence type="ECO:0000256" key="1">
    <source>
        <dbReference type="ARBA" id="ARBA00022737"/>
    </source>
</evidence>
<dbReference type="SUPFAM" id="SSF48403">
    <property type="entry name" value="Ankyrin repeat"/>
    <property type="match status" value="1"/>
</dbReference>